<protein>
    <submittedName>
        <fullName evidence="4">Uncharacterized protein LOC114332444</fullName>
    </submittedName>
</protein>
<evidence type="ECO:0000313" key="2">
    <source>
        <dbReference type="EnsemblMetazoa" id="XP_050508623.1"/>
    </source>
</evidence>
<dbReference type="RefSeq" id="XP_028138042.1">
    <property type="nucleotide sequence ID" value="XM_028282241.1"/>
</dbReference>
<gene>
    <name evidence="4" type="primary">LOC114332444</name>
</gene>
<keyword evidence="1" id="KW-0175">Coiled coil</keyword>
<dbReference type="EnsemblMetazoa" id="XM_050652666.1">
    <property type="protein sequence ID" value="XP_050508623.1"/>
    <property type="gene ID" value="LOC126885874"/>
</dbReference>
<feature type="coiled-coil region" evidence="1">
    <location>
        <begin position="20"/>
        <end position="75"/>
    </location>
</feature>
<reference evidence="4" key="1">
    <citation type="submission" date="2025-04" db="UniProtKB">
        <authorList>
            <consortium name="RefSeq"/>
        </authorList>
    </citation>
    <scope>IDENTIFICATION</scope>
    <source>
        <tissue evidence="4">Whole insect</tissue>
    </source>
</reference>
<dbReference type="Proteomes" id="UP001652700">
    <property type="component" value="Unplaced"/>
</dbReference>
<sequence>MSESFPLQDCNEDNFRQHALKEAMELLNVLKNQQVELKRVQDSIGGMLENTEILVNKLQSDKENITNKNKSKNEVHRTIENLFNMLKPEARPELIRNIACILKEFDEDVSEFCANIIFKKSLNDHWFLHEQIGVQLWINFREKNFFEIYVREREHERSTCKIDKQLIDLLQENFDTIFFKPKTCGTVDIENKKIARTVITLVGQLFNNDRLSESLLNTLLSELINVKSHLSVQCIFDLLIVVSTGPRSKHFKLTEENKKNLELLQKDSHLQEDDKLLVIHSRALYNKM</sequence>
<accession>A0A6P7FTD0</accession>
<evidence type="ECO:0000256" key="1">
    <source>
        <dbReference type="SAM" id="Coils"/>
    </source>
</evidence>
<evidence type="ECO:0000313" key="4">
    <source>
        <dbReference type="RefSeq" id="XP_028138042.1"/>
    </source>
</evidence>
<name>A0A6P7FTD0_DIAVI</name>
<dbReference type="InterPro" id="IPR016024">
    <property type="entry name" value="ARM-type_fold"/>
</dbReference>
<dbReference type="SUPFAM" id="SSF48371">
    <property type="entry name" value="ARM repeat"/>
    <property type="match status" value="1"/>
</dbReference>
<organism evidence="4">
    <name type="scientific">Diabrotica virgifera virgifera</name>
    <name type="common">western corn rootworm</name>
    <dbReference type="NCBI Taxonomy" id="50390"/>
    <lineage>
        <taxon>Eukaryota</taxon>
        <taxon>Metazoa</taxon>
        <taxon>Ecdysozoa</taxon>
        <taxon>Arthropoda</taxon>
        <taxon>Hexapoda</taxon>
        <taxon>Insecta</taxon>
        <taxon>Pterygota</taxon>
        <taxon>Neoptera</taxon>
        <taxon>Endopterygota</taxon>
        <taxon>Coleoptera</taxon>
        <taxon>Polyphaga</taxon>
        <taxon>Cucujiformia</taxon>
        <taxon>Chrysomeloidea</taxon>
        <taxon>Chrysomelidae</taxon>
        <taxon>Galerucinae</taxon>
        <taxon>Diabroticina</taxon>
        <taxon>Diabroticites</taxon>
        <taxon>Diabrotica</taxon>
    </lineage>
</organism>
<dbReference type="OrthoDB" id="10421341at2759"/>
<dbReference type="AlphaFoldDB" id="A0A6P7FTD0"/>
<keyword evidence="3" id="KW-1185">Reference proteome</keyword>
<dbReference type="Gene3D" id="1.25.40.180">
    <property type="match status" value="1"/>
</dbReference>
<dbReference type="InParanoid" id="A0A6P7FTD0"/>
<proteinExistence type="predicted"/>
<evidence type="ECO:0000313" key="3">
    <source>
        <dbReference type="Proteomes" id="UP001652700"/>
    </source>
</evidence>
<reference evidence="2" key="2">
    <citation type="submission" date="2025-05" db="UniProtKB">
        <authorList>
            <consortium name="EnsemblMetazoa"/>
        </authorList>
    </citation>
    <scope>IDENTIFICATION</scope>
</reference>